<keyword evidence="2" id="KW-1185">Reference proteome</keyword>
<evidence type="ECO:0000313" key="2">
    <source>
        <dbReference type="Proteomes" id="UP000188637"/>
    </source>
</evidence>
<proteinExistence type="predicted"/>
<dbReference type="Proteomes" id="UP000188637">
    <property type="component" value="Unassembled WGS sequence"/>
</dbReference>
<protein>
    <submittedName>
        <fullName evidence="1">Thioredoxin reductase</fullName>
    </submittedName>
</protein>
<comment type="caution">
    <text evidence="1">The sequence shown here is derived from an EMBL/GenBank/DDBJ whole genome shotgun (WGS) entry which is preliminary data.</text>
</comment>
<reference evidence="1" key="1">
    <citation type="submission" date="2016-08" db="EMBL/GenBank/DDBJ databases">
        <authorList>
            <person name="Ngugi D.K."/>
            <person name="Miyake S."/>
            <person name="Stingl U."/>
        </authorList>
    </citation>
    <scope>NUCLEOTIDE SEQUENCE</scope>
    <source>
        <strain evidence="1">SCG-D08WGA-EpuloA1</strain>
    </source>
</reference>
<dbReference type="EMBL" id="LJHD01000112">
    <property type="protein sequence ID" value="ONI44330.1"/>
    <property type="molecule type" value="Genomic_DNA"/>
</dbReference>
<evidence type="ECO:0000313" key="1">
    <source>
        <dbReference type="EMBL" id="ONI44330.1"/>
    </source>
</evidence>
<organism evidence="1 2">
    <name type="scientific">Candidatus Epulonipiscium fishelsonii</name>
    <dbReference type="NCBI Taxonomy" id="77094"/>
    <lineage>
        <taxon>Bacteria</taxon>
        <taxon>Bacillati</taxon>
        <taxon>Bacillota</taxon>
        <taxon>Clostridia</taxon>
        <taxon>Lachnospirales</taxon>
        <taxon>Lachnospiraceae</taxon>
        <taxon>Candidatus Epulonipiscium</taxon>
    </lineage>
</organism>
<accession>A0ACC8XI25</accession>
<sequence>MLDIAIIGAGPAGLSAGINAKIRNKNVKVFGNPFNTSYAYKAERIDNYLGMYGVSGQNLIKSFIEHAKKMELEIFEGRVIEIYDMGGTYTLNVNNNFFETKTVILANGITMDKSLEGETKFLGKGVSYCATCDGPLYRGKTVALIGDSPVAEEDVNYLSEVCEKVYYIPTYKEIDKVNSQVEVIKSKPEAIVGDKTVENLKLKDKNLDVSGVFIVKESVPTTILLNGLEMENNSIKVNHFMETNLKGVYAAGDCTGKPFQVSKAVGEGTTAGLQAVKYLDNNA</sequence>
<gene>
    <name evidence="1" type="ORF">AN640_00215</name>
</gene>
<name>A0ACC8XI25_9FIRM</name>